<dbReference type="InterPro" id="IPR032710">
    <property type="entry name" value="NTF2-like_dom_sf"/>
</dbReference>
<dbReference type="InterPro" id="IPR027843">
    <property type="entry name" value="DUF4440"/>
</dbReference>
<comment type="caution">
    <text evidence="2">The sequence shown here is derived from an EMBL/GenBank/DDBJ whole genome shotgun (WGS) entry which is preliminary data.</text>
</comment>
<feature type="domain" description="DUF4440" evidence="1">
    <location>
        <begin position="10"/>
        <end position="110"/>
    </location>
</feature>
<proteinExistence type="predicted"/>
<accession>G4CTM1</accession>
<evidence type="ECO:0000313" key="2">
    <source>
        <dbReference type="EMBL" id="EGZ44126.1"/>
    </source>
</evidence>
<dbReference type="SUPFAM" id="SSF54427">
    <property type="entry name" value="NTF2-like"/>
    <property type="match status" value="1"/>
</dbReference>
<dbReference type="RefSeq" id="WP_009117571.1">
    <property type="nucleotide sequence ID" value="NZ_JH165159.1"/>
</dbReference>
<dbReference type="EMBL" id="AGAZ01000079">
    <property type="protein sequence ID" value="EGZ44126.1"/>
    <property type="molecule type" value="Genomic_DNA"/>
</dbReference>
<dbReference type="Proteomes" id="UP000005336">
    <property type="component" value="Unassembled WGS sequence"/>
</dbReference>
<dbReference type="PATRIC" id="fig|1030841.3.peg.2419"/>
<dbReference type="HOGENOM" id="CLU_119560_1_1_4"/>
<dbReference type="Pfam" id="PF14534">
    <property type="entry name" value="DUF4440"/>
    <property type="match status" value="1"/>
</dbReference>
<gene>
    <name evidence="2" type="ORF">HMPREF9370_2431</name>
</gene>
<keyword evidence="3" id="KW-1185">Reference proteome</keyword>
<evidence type="ECO:0000259" key="1">
    <source>
        <dbReference type="Pfam" id="PF14534"/>
    </source>
</evidence>
<evidence type="ECO:0000313" key="3">
    <source>
        <dbReference type="Proteomes" id="UP000005336"/>
    </source>
</evidence>
<sequence length="132" mass="14933">MQDLLAHLTALESELHHDGILCATERLHTLLHPQFHEVGRSGMPYTRDTVIGYLANCTEAPQTRSFHHRLQSLGPQQALLTYLSVSTDSHIPFYTWRSSVWILEGGQWQLLYHQGTPASSESIRALSINQTL</sequence>
<protein>
    <recommendedName>
        <fullName evidence="1">DUF4440 domain-containing protein</fullName>
    </recommendedName>
</protein>
<dbReference type="AlphaFoldDB" id="G4CTM1"/>
<dbReference type="Gene3D" id="3.10.450.50">
    <property type="match status" value="1"/>
</dbReference>
<organism evidence="2 3">
    <name type="scientific">Neisseria wadsworthii 9715</name>
    <dbReference type="NCBI Taxonomy" id="1030841"/>
    <lineage>
        <taxon>Bacteria</taxon>
        <taxon>Pseudomonadati</taxon>
        <taxon>Pseudomonadota</taxon>
        <taxon>Betaproteobacteria</taxon>
        <taxon>Neisseriales</taxon>
        <taxon>Neisseriaceae</taxon>
        <taxon>Neisseria</taxon>
    </lineage>
</organism>
<name>G4CTM1_9NEIS</name>
<reference evidence="2 3" key="1">
    <citation type="submission" date="2011-06" db="EMBL/GenBank/DDBJ databases">
        <authorList>
            <person name="Muzny D."/>
            <person name="Qin X."/>
            <person name="Deng J."/>
            <person name="Jiang H."/>
            <person name="Liu Y."/>
            <person name="Qu J."/>
            <person name="Song X.-Z."/>
            <person name="Zhang L."/>
            <person name="Thornton R."/>
            <person name="Coyle M."/>
            <person name="Francisco L."/>
            <person name="Jackson L."/>
            <person name="Javaid M."/>
            <person name="Korchina V."/>
            <person name="Kovar C."/>
            <person name="Mata R."/>
            <person name="Mathew T."/>
            <person name="Ngo R."/>
            <person name="Nguyen L."/>
            <person name="Nguyen N."/>
            <person name="Okwuonu G."/>
            <person name="Ongeri F."/>
            <person name="Pham C."/>
            <person name="Simmons D."/>
            <person name="Wilczek-Boney K."/>
            <person name="Hale W."/>
            <person name="Jakkamsetti A."/>
            <person name="Pham P."/>
            <person name="Ruth R."/>
            <person name="San Lucas F."/>
            <person name="Warren J."/>
            <person name="Zhang J."/>
            <person name="Zhao Z."/>
            <person name="Zhou C."/>
            <person name="Zhu D."/>
            <person name="Lee S."/>
            <person name="Bess C."/>
            <person name="Blankenburg K."/>
            <person name="Forbes L."/>
            <person name="Fu Q."/>
            <person name="Gubbala S."/>
            <person name="Hirani K."/>
            <person name="Jayaseelan J.C."/>
            <person name="Lara F."/>
            <person name="Munidasa M."/>
            <person name="Palculict T."/>
            <person name="Patil S."/>
            <person name="Pu L.-L."/>
            <person name="Saada N."/>
            <person name="Tang L."/>
            <person name="Weissenberger G."/>
            <person name="Zhu Y."/>
            <person name="Hemphill L."/>
            <person name="Shang Y."/>
            <person name="Youmans B."/>
            <person name="Ayvaz T."/>
            <person name="Ross M."/>
            <person name="Santibanez J."/>
            <person name="Aqrawi P."/>
            <person name="Gross S."/>
            <person name="Joshi V."/>
            <person name="Fowler G."/>
            <person name="Nazareth L."/>
            <person name="Reid J."/>
            <person name="Worley K."/>
            <person name="Petrosino J."/>
            <person name="Highlander S."/>
            <person name="Gibbs R."/>
        </authorList>
    </citation>
    <scope>NUCLEOTIDE SEQUENCE [LARGE SCALE GENOMIC DNA]</scope>
    <source>
        <strain evidence="2 3">9715</strain>
    </source>
</reference>